<dbReference type="Proteomes" id="UP000627984">
    <property type="component" value="Unassembled WGS sequence"/>
</dbReference>
<feature type="region of interest" description="Disordered" evidence="1">
    <location>
        <begin position="33"/>
        <end position="58"/>
    </location>
</feature>
<protein>
    <submittedName>
        <fullName evidence="2">Uncharacterized protein</fullName>
    </submittedName>
</protein>
<evidence type="ECO:0000256" key="1">
    <source>
        <dbReference type="SAM" id="MobiDB-lite"/>
    </source>
</evidence>
<organism evidence="2 3">
    <name type="scientific">Planomonospora parontospora</name>
    <dbReference type="NCBI Taxonomy" id="58119"/>
    <lineage>
        <taxon>Bacteria</taxon>
        <taxon>Bacillati</taxon>
        <taxon>Actinomycetota</taxon>
        <taxon>Actinomycetes</taxon>
        <taxon>Streptosporangiales</taxon>
        <taxon>Streptosporangiaceae</taxon>
        <taxon>Planomonospora</taxon>
    </lineage>
</organism>
<reference evidence="2" key="2">
    <citation type="submission" date="2022-09" db="EMBL/GenBank/DDBJ databases">
        <authorList>
            <person name="Sun Q."/>
            <person name="Ohkuma M."/>
        </authorList>
    </citation>
    <scope>NUCLEOTIDE SEQUENCE</scope>
    <source>
        <strain evidence="2">JCM 3093</strain>
    </source>
</reference>
<name>A0AA37BFR6_9ACTN</name>
<accession>A0AA37BFR6</accession>
<reference evidence="2" key="1">
    <citation type="journal article" date="2014" name="Int. J. Syst. Evol. Microbiol.">
        <title>Complete genome sequence of Corynebacterium casei LMG S-19264T (=DSM 44701T), isolated from a smear-ripened cheese.</title>
        <authorList>
            <consortium name="US DOE Joint Genome Institute (JGI-PGF)"/>
            <person name="Walter F."/>
            <person name="Albersmeier A."/>
            <person name="Kalinowski J."/>
            <person name="Ruckert C."/>
        </authorList>
    </citation>
    <scope>NUCLEOTIDE SEQUENCE</scope>
    <source>
        <strain evidence="2">JCM 3093</strain>
    </source>
</reference>
<feature type="compositionally biased region" description="Low complexity" evidence="1">
    <location>
        <begin position="47"/>
        <end position="58"/>
    </location>
</feature>
<evidence type="ECO:0000313" key="2">
    <source>
        <dbReference type="EMBL" id="GGK61603.1"/>
    </source>
</evidence>
<evidence type="ECO:0000313" key="3">
    <source>
        <dbReference type="Proteomes" id="UP000627984"/>
    </source>
</evidence>
<gene>
    <name evidence="2" type="ORF">GCM10010126_21260</name>
</gene>
<dbReference type="AlphaFoldDB" id="A0AA37BFR6"/>
<dbReference type="EMBL" id="BMQD01000005">
    <property type="protein sequence ID" value="GGK61603.1"/>
    <property type="molecule type" value="Genomic_DNA"/>
</dbReference>
<comment type="caution">
    <text evidence="2">The sequence shown here is derived from an EMBL/GenBank/DDBJ whole genome shotgun (WGS) entry which is preliminary data.</text>
</comment>
<sequence length="58" mass="5665">MVVMIRPYCGILAPGIPAPGIPAPGIPAPGIPASAAVPSPPCRPRRAAPAGRRAATGT</sequence>
<proteinExistence type="predicted"/>